<dbReference type="Proteomes" id="UP000725002">
    <property type="component" value="Unassembled WGS sequence"/>
</dbReference>
<proteinExistence type="predicted"/>
<name>A0A940DT19_9BACT</name>
<evidence type="ECO:0000313" key="2">
    <source>
        <dbReference type="Proteomes" id="UP000725002"/>
    </source>
</evidence>
<gene>
    <name evidence="1" type="ORF">IAB75_06910</name>
</gene>
<dbReference type="AlphaFoldDB" id="A0A940DT19"/>
<accession>A0A940DT19</accession>
<reference evidence="1" key="1">
    <citation type="submission" date="2020-10" db="EMBL/GenBank/DDBJ databases">
        <authorList>
            <person name="Gilroy R."/>
        </authorList>
    </citation>
    <scope>NUCLEOTIDE SEQUENCE</scope>
    <source>
        <strain evidence="1">G3-8215</strain>
    </source>
</reference>
<sequence>MKYISFTRRGGATVLSGNFFGSGGAVTLSSFINGSRSLAADPNNVLFQHEYGHYLQSQQYGLLYYGTFAIPSLIDASSKRGHNLFKTEQDANIRALEYFNDKLENFNPQTDWNHRENPIIGYNPNKHITNPENQAALKTGKLSLNWYDPLLVTSLGIIPGNIISGFINAKAYVK</sequence>
<evidence type="ECO:0000313" key="1">
    <source>
        <dbReference type="EMBL" id="MBO8483826.1"/>
    </source>
</evidence>
<dbReference type="EMBL" id="JADILV010000046">
    <property type="protein sequence ID" value="MBO8483826.1"/>
    <property type="molecule type" value="Genomic_DNA"/>
</dbReference>
<reference evidence="1" key="2">
    <citation type="journal article" date="2021" name="PeerJ">
        <title>Extensive microbial diversity within the chicken gut microbiome revealed by metagenomics and culture.</title>
        <authorList>
            <person name="Gilroy R."/>
            <person name="Ravi A."/>
            <person name="Getino M."/>
            <person name="Pursley I."/>
            <person name="Horton D.L."/>
            <person name="Alikhan N.F."/>
            <person name="Baker D."/>
            <person name="Gharbi K."/>
            <person name="Hall N."/>
            <person name="Watson M."/>
            <person name="Adriaenssens E.M."/>
            <person name="Foster-Nyarko E."/>
            <person name="Jarju S."/>
            <person name="Secka A."/>
            <person name="Antonio M."/>
            <person name="Oren A."/>
            <person name="Chaudhuri R.R."/>
            <person name="La Ragione R."/>
            <person name="Hildebrand F."/>
            <person name="Pallen M.J."/>
        </authorList>
    </citation>
    <scope>NUCLEOTIDE SEQUENCE</scope>
    <source>
        <strain evidence="1">G3-8215</strain>
    </source>
</reference>
<protein>
    <submittedName>
        <fullName evidence="1">Uncharacterized protein</fullName>
    </submittedName>
</protein>
<organism evidence="1 2">
    <name type="scientific">Candidatus Cryptobacteroides avicola</name>
    <dbReference type="NCBI Taxonomy" id="2840757"/>
    <lineage>
        <taxon>Bacteria</taxon>
        <taxon>Pseudomonadati</taxon>
        <taxon>Bacteroidota</taxon>
        <taxon>Bacteroidia</taxon>
        <taxon>Bacteroidales</taxon>
        <taxon>Candidatus Cryptobacteroides</taxon>
    </lineage>
</organism>
<comment type="caution">
    <text evidence="1">The sequence shown here is derived from an EMBL/GenBank/DDBJ whole genome shotgun (WGS) entry which is preliminary data.</text>
</comment>